<evidence type="ECO:0000256" key="8">
    <source>
        <dbReference type="SAM" id="MobiDB-lite"/>
    </source>
</evidence>
<dbReference type="AlphaFoldDB" id="A0A1S9DJJ2"/>
<feature type="transmembrane region" description="Helical" evidence="9">
    <location>
        <begin position="168"/>
        <end position="189"/>
    </location>
</feature>
<feature type="domain" description="Major facilitator superfamily (MFS) profile" evidence="10">
    <location>
        <begin position="42"/>
        <end position="453"/>
    </location>
</feature>
<dbReference type="EMBL" id="MKZY01000005">
    <property type="protein sequence ID" value="OOO09235.1"/>
    <property type="molecule type" value="Genomic_DNA"/>
</dbReference>
<comment type="caution">
    <text evidence="11">The sequence shown here is derived from an EMBL/GenBank/DDBJ whole genome shotgun (WGS) entry which is preliminary data.</text>
</comment>
<dbReference type="PANTHER" id="PTHR43791:SF52">
    <property type="entry name" value="TRANSPORTER, PUTATIVE (AFU_ORTHOLOGUE AFUA_1G11820)-RELATED"/>
    <property type="match status" value="1"/>
</dbReference>
<feature type="transmembrane region" description="Helical" evidence="9">
    <location>
        <begin position="599"/>
        <end position="616"/>
    </location>
</feature>
<dbReference type="InterPro" id="IPR011701">
    <property type="entry name" value="MFS"/>
</dbReference>
<dbReference type="VEuPathDB" id="FungiDB:AO090001000385"/>
<feature type="transmembrane region" description="Helical" evidence="9">
    <location>
        <begin position="78"/>
        <end position="96"/>
    </location>
</feature>
<feature type="transmembrane region" description="Helical" evidence="9">
    <location>
        <begin position="564"/>
        <end position="587"/>
    </location>
</feature>
<dbReference type="VEuPathDB" id="FungiDB:AO090001000384"/>
<evidence type="ECO:0000256" key="3">
    <source>
        <dbReference type="ARBA" id="ARBA00008335"/>
    </source>
</evidence>
<dbReference type="Pfam" id="PF25129">
    <property type="entry name" value="Pyr4-TMTC"/>
    <property type="match status" value="1"/>
</dbReference>
<feature type="transmembrane region" description="Helical" evidence="9">
    <location>
        <begin position="505"/>
        <end position="529"/>
    </location>
</feature>
<feature type="transmembrane region" description="Helical" evidence="9">
    <location>
        <begin position="364"/>
        <end position="385"/>
    </location>
</feature>
<keyword evidence="4" id="KW-0813">Transport</keyword>
<evidence type="ECO:0000256" key="5">
    <source>
        <dbReference type="ARBA" id="ARBA00022692"/>
    </source>
</evidence>
<dbReference type="SUPFAM" id="SSF103473">
    <property type="entry name" value="MFS general substrate transporter"/>
    <property type="match status" value="1"/>
</dbReference>
<accession>A0A1S9DJJ2</accession>
<dbReference type="GO" id="GO:0016829">
    <property type="term" value="F:lyase activity"/>
    <property type="evidence" value="ECO:0007669"/>
    <property type="project" value="InterPro"/>
</dbReference>
<evidence type="ECO:0000256" key="1">
    <source>
        <dbReference type="ARBA" id="ARBA00004141"/>
    </source>
</evidence>
<dbReference type="Pfam" id="PF07690">
    <property type="entry name" value="MFS_1"/>
    <property type="match status" value="1"/>
</dbReference>
<gene>
    <name evidence="11" type="ORF">OAory_01105310</name>
</gene>
<organism evidence="11 12">
    <name type="scientific">Aspergillus oryzae</name>
    <name type="common">Yellow koji mold</name>
    <dbReference type="NCBI Taxonomy" id="5062"/>
    <lineage>
        <taxon>Eukaryota</taxon>
        <taxon>Fungi</taxon>
        <taxon>Dikarya</taxon>
        <taxon>Ascomycota</taxon>
        <taxon>Pezizomycotina</taxon>
        <taxon>Eurotiomycetes</taxon>
        <taxon>Eurotiomycetidae</taxon>
        <taxon>Eurotiales</taxon>
        <taxon>Aspergillaceae</taxon>
        <taxon>Aspergillus</taxon>
        <taxon>Aspergillus subgen. Circumdati</taxon>
    </lineage>
</organism>
<feature type="transmembrane region" description="Helical" evidence="9">
    <location>
        <begin position="311"/>
        <end position="328"/>
    </location>
</feature>
<feature type="transmembrane region" description="Helical" evidence="9">
    <location>
        <begin position="628"/>
        <end position="648"/>
    </location>
</feature>
<dbReference type="eggNOG" id="KOG2533">
    <property type="taxonomic scope" value="Eukaryota"/>
</dbReference>
<feature type="transmembrane region" description="Helical" evidence="9">
    <location>
        <begin position="201"/>
        <end position="223"/>
    </location>
</feature>
<dbReference type="GO" id="GO:0022857">
    <property type="term" value="F:transmembrane transporter activity"/>
    <property type="evidence" value="ECO:0007669"/>
    <property type="project" value="InterPro"/>
</dbReference>
<feature type="transmembrane region" description="Helical" evidence="9">
    <location>
        <begin position="108"/>
        <end position="132"/>
    </location>
</feature>
<dbReference type="InterPro" id="IPR039020">
    <property type="entry name" value="PaxB-like"/>
</dbReference>
<dbReference type="PANTHER" id="PTHR43791">
    <property type="entry name" value="PERMEASE-RELATED"/>
    <property type="match status" value="1"/>
</dbReference>
<evidence type="ECO:0000259" key="10">
    <source>
        <dbReference type="PROSITE" id="PS50850"/>
    </source>
</evidence>
<evidence type="ECO:0000313" key="11">
    <source>
        <dbReference type="EMBL" id="OOO09235.1"/>
    </source>
</evidence>
<dbReference type="OrthoDB" id="19923at2759"/>
<reference evidence="11 12" key="1">
    <citation type="submission" date="2016-10" db="EMBL/GenBank/DDBJ databases">
        <title>Genome sequencing of Aspergillus oryzae BCC7051.</title>
        <authorList>
            <person name="Thammarongtham C."/>
            <person name="Vorapreeda T."/>
            <person name="Nookaew I."/>
            <person name="Srisuk T."/>
            <person name="Land M."/>
            <person name="Jeennor S."/>
            <person name="Laoteng K."/>
        </authorList>
    </citation>
    <scope>NUCLEOTIDE SEQUENCE [LARGE SCALE GENOMIC DNA]</scope>
    <source>
        <strain evidence="11 12">BCC7051</strain>
    </source>
</reference>
<feature type="transmembrane region" description="Helical" evidence="9">
    <location>
        <begin position="335"/>
        <end position="358"/>
    </location>
</feature>
<keyword evidence="7 9" id="KW-0472">Membrane</keyword>
<name>A0A1S9DJJ2_ASPOZ</name>
<dbReference type="FunFam" id="1.20.1250.20:FF:000013">
    <property type="entry name" value="MFS general substrate transporter"/>
    <property type="match status" value="1"/>
</dbReference>
<comment type="similarity">
    <text evidence="3">Belongs to the major facilitator superfamily.</text>
</comment>
<keyword evidence="6 9" id="KW-1133">Transmembrane helix</keyword>
<comment type="subcellular location">
    <subcellularLocation>
        <location evidence="1">Membrane</location>
        <topology evidence="1">Multi-pass membrane protein</topology>
    </subcellularLocation>
</comment>
<dbReference type="PROSITE" id="PS50850">
    <property type="entry name" value="MFS"/>
    <property type="match status" value="1"/>
</dbReference>
<dbReference type="InterPro" id="IPR020846">
    <property type="entry name" value="MFS_dom"/>
</dbReference>
<feature type="region of interest" description="Disordered" evidence="8">
    <location>
        <begin position="1"/>
        <end position="28"/>
    </location>
</feature>
<dbReference type="Gene3D" id="1.20.1250.20">
    <property type="entry name" value="MFS general substrate transporter like domains"/>
    <property type="match status" value="2"/>
</dbReference>
<evidence type="ECO:0000256" key="7">
    <source>
        <dbReference type="ARBA" id="ARBA00023136"/>
    </source>
</evidence>
<feature type="transmembrane region" description="Helical" evidence="9">
    <location>
        <begin position="138"/>
        <end position="156"/>
    </location>
</feature>
<keyword evidence="5 9" id="KW-0812">Transmembrane</keyword>
<feature type="transmembrane region" description="Helical" evidence="9">
    <location>
        <begin position="660"/>
        <end position="681"/>
    </location>
</feature>
<evidence type="ECO:0000256" key="4">
    <source>
        <dbReference type="ARBA" id="ARBA00022448"/>
    </source>
</evidence>
<proteinExistence type="inferred from homology"/>
<evidence type="ECO:0000256" key="9">
    <source>
        <dbReference type="SAM" id="Phobius"/>
    </source>
</evidence>
<feature type="transmembrane region" description="Helical" evidence="9">
    <location>
        <begin position="38"/>
        <end position="58"/>
    </location>
</feature>
<feature type="transmembrane region" description="Helical" evidence="9">
    <location>
        <begin position="271"/>
        <end position="291"/>
    </location>
</feature>
<evidence type="ECO:0000313" key="12">
    <source>
        <dbReference type="Proteomes" id="UP000190312"/>
    </source>
</evidence>
<dbReference type="GO" id="GO:0016020">
    <property type="term" value="C:membrane"/>
    <property type="evidence" value="ECO:0007669"/>
    <property type="project" value="UniProtKB-SubCell"/>
</dbReference>
<evidence type="ECO:0000256" key="2">
    <source>
        <dbReference type="ARBA" id="ARBA00006757"/>
    </source>
</evidence>
<comment type="similarity">
    <text evidence="2">Belongs to the paxB family.</text>
</comment>
<feature type="transmembrane region" description="Helical" evidence="9">
    <location>
        <begin position="693"/>
        <end position="715"/>
    </location>
</feature>
<protein>
    <submittedName>
        <fullName evidence="11">Major facilitator superfamily MFS_1</fullName>
    </submittedName>
</protein>
<sequence>MSTDPEKVDECTIEDIKSPSEAPDRSDRDAERRLLRKCDLHVVPILTLLFMFAFLDRINIGNARLMGLEDDLGMSGHQYNIALFVFFIPYILFEVPSNMILKKVKPSWWLSGIMFAWGTITICQGVTASFSGLVVCRVLIGLFESGFMPGAVYLINMYYRRHELQWRLNLFFSASIIAGAVSGLLAYAINNMSGLAGYEGWRWIFIIEGLATVVIAAISKFIIVDWPESATFLNDDERALLLARLKEDQGEARMNRLDKKSMRRTFSDPKIYLGPIMYFGIVNTGYAVSFFTPTILHQLGWTAVRAQVMSIPVYVVATITTLSAALLSDLLRHRYLFTLTGCLVATMGYIILLAQSTVPVGARYFAIFAITSGGYLTQPILMGWLSNNMAGHYKQSIASAMQIGFGNCGGLVASNIFFEDEAPGYRTGMEMIVAQVMDHEGLMCIAFAYDGPCSLEYTRQAFIEPILAPRSTSNHSQQPFNPNQPLKSKMDSFDLAKAPPEIRAYATPIILLNLYTNASWLCVYFGMVYRSVKDKSYAMPLYSQCLNIAWEITYGYIYGDDWMLFATFLVTFPTDCLVIWAAIYHGAKEWDRSPLVQRNLLWYYVIGTGIAVALHMCAASELGVEKAFFAGAIGCQAVLSVGYLGNLIQMGSTRGFSMHLWFFRFTGSLTLVPEFYLRVKYWPERFGFLGQPLMLWCCAVFLGFDLVYGILFWYIRRQERETGMLLADGRKRK</sequence>
<dbReference type="Proteomes" id="UP000190312">
    <property type="component" value="Unassembled WGS sequence"/>
</dbReference>
<evidence type="ECO:0000256" key="6">
    <source>
        <dbReference type="ARBA" id="ARBA00022989"/>
    </source>
</evidence>
<dbReference type="FunFam" id="1.20.1250.20:FF:000034">
    <property type="entry name" value="MFS general substrate transporter"/>
    <property type="match status" value="1"/>
</dbReference>
<dbReference type="InterPro" id="IPR036259">
    <property type="entry name" value="MFS_trans_sf"/>
</dbReference>